<accession>A0A932R182</accession>
<comment type="caution">
    <text evidence="10">The sequence shown here is derived from an EMBL/GenBank/DDBJ whole genome shotgun (WGS) entry which is preliminary data.</text>
</comment>
<dbReference type="AlphaFoldDB" id="A0A932R182"/>
<dbReference type="CDD" id="cd04187">
    <property type="entry name" value="DPM1_like_bac"/>
    <property type="match status" value="1"/>
</dbReference>
<dbReference type="GO" id="GO:0016757">
    <property type="term" value="F:glycosyltransferase activity"/>
    <property type="evidence" value="ECO:0007669"/>
    <property type="project" value="UniProtKB-KW"/>
</dbReference>
<feature type="domain" description="Glycosyltransferase 2-like" evidence="9">
    <location>
        <begin position="3"/>
        <end position="159"/>
    </location>
</feature>
<keyword evidence="4 8" id="KW-0812">Transmembrane</keyword>
<dbReference type="InterPro" id="IPR050256">
    <property type="entry name" value="Glycosyltransferase_2"/>
</dbReference>
<dbReference type="GO" id="GO:0009103">
    <property type="term" value="P:lipopolysaccharide biosynthetic process"/>
    <property type="evidence" value="ECO:0007669"/>
    <property type="project" value="UniProtKB-KW"/>
</dbReference>
<evidence type="ECO:0000256" key="8">
    <source>
        <dbReference type="SAM" id="Phobius"/>
    </source>
</evidence>
<evidence type="ECO:0000313" key="10">
    <source>
        <dbReference type="EMBL" id="MBI3631149.1"/>
    </source>
</evidence>
<evidence type="ECO:0000256" key="4">
    <source>
        <dbReference type="ARBA" id="ARBA00022692"/>
    </source>
</evidence>
<dbReference type="PANTHER" id="PTHR48090">
    <property type="entry name" value="UNDECAPRENYL-PHOSPHATE 4-DEOXY-4-FORMAMIDO-L-ARABINOSE TRANSFERASE-RELATED"/>
    <property type="match status" value="1"/>
</dbReference>
<dbReference type="Pfam" id="PF00535">
    <property type="entry name" value="Glycos_transf_2"/>
    <property type="match status" value="1"/>
</dbReference>
<keyword evidence="1" id="KW-1003">Cell membrane</keyword>
<keyword evidence="2" id="KW-0328">Glycosyltransferase</keyword>
<evidence type="ECO:0000256" key="7">
    <source>
        <dbReference type="ARBA" id="ARBA00023136"/>
    </source>
</evidence>
<keyword evidence="3" id="KW-0808">Transferase</keyword>
<evidence type="ECO:0000256" key="2">
    <source>
        <dbReference type="ARBA" id="ARBA00022676"/>
    </source>
</evidence>
<evidence type="ECO:0000256" key="3">
    <source>
        <dbReference type="ARBA" id="ARBA00022679"/>
    </source>
</evidence>
<dbReference type="PANTHER" id="PTHR48090:SF3">
    <property type="entry name" value="UNDECAPRENYL-PHOSPHATE 4-DEOXY-4-FORMAMIDO-L-ARABINOSE TRANSFERASE"/>
    <property type="match status" value="1"/>
</dbReference>
<feature type="transmembrane region" description="Helical" evidence="8">
    <location>
        <begin position="264"/>
        <end position="287"/>
    </location>
</feature>
<sequence length="307" mass="34254">MISVVIPAYNEEENVAELHRRLKAALEALGVPYEIIIVENGSHDRTMEVLRSLSPIKIVRLRKNFGQAGGIDAGFSVALGDIVMTMDGDLQNDPDDIGRIIAKLNEGYDIVVGWRRDRHDLLWRKVHSRLANWLTGRVTGLHLHDHACALKAYRRQLLDGVTLYGEMHVFLPAFLVASRGATVAEVAVSHHERASGMSKHHLMRGVKAISDLFTVKFLSTTIRPLLVFTSWGLGSFGLASMAVAVSVFLRIAKGIYFSATPLPVMATLFIVVGFLFIMMGFLAELMLRIYYDTQHAKPYSVKEIIER</sequence>
<dbReference type="InterPro" id="IPR029044">
    <property type="entry name" value="Nucleotide-diphossugar_trans"/>
</dbReference>
<protein>
    <submittedName>
        <fullName evidence="10">Glycosyltransferase family 2 protein</fullName>
    </submittedName>
</protein>
<proteinExistence type="predicted"/>
<dbReference type="InterPro" id="IPR001173">
    <property type="entry name" value="Glyco_trans_2-like"/>
</dbReference>
<dbReference type="EMBL" id="JACQCR010000055">
    <property type="protein sequence ID" value="MBI3631149.1"/>
    <property type="molecule type" value="Genomic_DNA"/>
</dbReference>
<organism evidence="10 11">
    <name type="scientific">Candidatus Sungiibacteriota bacterium</name>
    <dbReference type="NCBI Taxonomy" id="2750080"/>
    <lineage>
        <taxon>Bacteria</taxon>
        <taxon>Candidatus Sungiibacteriota</taxon>
    </lineage>
</organism>
<keyword evidence="5" id="KW-0448">Lipopolysaccharide biosynthesis</keyword>
<evidence type="ECO:0000259" key="9">
    <source>
        <dbReference type="Pfam" id="PF00535"/>
    </source>
</evidence>
<reference evidence="10" key="1">
    <citation type="submission" date="2020-07" db="EMBL/GenBank/DDBJ databases">
        <title>Huge and variable diversity of episymbiotic CPR bacteria and DPANN archaea in groundwater ecosystems.</title>
        <authorList>
            <person name="He C.Y."/>
            <person name="Keren R."/>
            <person name="Whittaker M."/>
            <person name="Farag I.F."/>
            <person name="Doudna J."/>
            <person name="Cate J.H.D."/>
            <person name="Banfield J.F."/>
        </authorList>
    </citation>
    <scope>NUCLEOTIDE SEQUENCE</scope>
    <source>
        <strain evidence="10">NC_groundwater_973_Pr1_S-0.2um_54_13</strain>
    </source>
</reference>
<evidence type="ECO:0000256" key="5">
    <source>
        <dbReference type="ARBA" id="ARBA00022985"/>
    </source>
</evidence>
<keyword evidence="6 8" id="KW-1133">Transmembrane helix</keyword>
<gene>
    <name evidence="10" type="ORF">HY221_02325</name>
</gene>
<evidence type="ECO:0000256" key="1">
    <source>
        <dbReference type="ARBA" id="ARBA00022475"/>
    </source>
</evidence>
<name>A0A932R182_9BACT</name>
<evidence type="ECO:0000313" key="11">
    <source>
        <dbReference type="Proteomes" id="UP000753196"/>
    </source>
</evidence>
<feature type="transmembrane region" description="Helical" evidence="8">
    <location>
        <begin position="225"/>
        <end position="252"/>
    </location>
</feature>
<dbReference type="Proteomes" id="UP000753196">
    <property type="component" value="Unassembled WGS sequence"/>
</dbReference>
<evidence type="ECO:0000256" key="6">
    <source>
        <dbReference type="ARBA" id="ARBA00022989"/>
    </source>
</evidence>
<dbReference type="GO" id="GO:0005886">
    <property type="term" value="C:plasma membrane"/>
    <property type="evidence" value="ECO:0007669"/>
    <property type="project" value="TreeGrafter"/>
</dbReference>
<keyword evidence="7 8" id="KW-0472">Membrane</keyword>
<dbReference type="SUPFAM" id="SSF53448">
    <property type="entry name" value="Nucleotide-diphospho-sugar transferases"/>
    <property type="match status" value="1"/>
</dbReference>
<dbReference type="Gene3D" id="3.90.550.10">
    <property type="entry name" value="Spore Coat Polysaccharide Biosynthesis Protein SpsA, Chain A"/>
    <property type="match status" value="1"/>
</dbReference>